<name>A0A2G9UEH4_TELCI</name>
<dbReference type="InterPro" id="IPR057366">
    <property type="entry name" value="TRPM-like"/>
</dbReference>
<keyword evidence="7" id="KW-0407">Ion channel</keyword>
<keyword evidence="3" id="KW-0812">Transmembrane</keyword>
<evidence type="ECO:0000313" key="10">
    <source>
        <dbReference type="EMBL" id="PIO67880.1"/>
    </source>
</evidence>
<feature type="domain" description="TRPM SLOG" evidence="8">
    <location>
        <begin position="56"/>
        <end position="281"/>
    </location>
</feature>
<evidence type="ECO:0000256" key="7">
    <source>
        <dbReference type="ARBA" id="ARBA00023303"/>
    </source>
</evidence>
<dbReference type="AlphaFoldDB" id="A0A2G9UEH4"/>
<keyword evidence="11" id="KW-1185">Reference proteome</keyword>
<accession>A0A2G9UEH4</accession>
<evidence type="ECO:0000256" key="5">
    <source>
        <dbReference type="ARBA" id="ARBA00023065"/>
    </source>
</evidence>
<evidence type="ECO:0000259" key="8">
    <source>
        <dbReference type="Pfam" id="PF18139"/>
    </source>
</evidence>
<evidence type="ECO:0000313" key="11">
    <source>
        <dbReference type="Proteomes" id="UP000230423"/>
    </source>
</evidence>
<evidence type="ECO:0000256" key="6">
    <source>
        <dbReference type="ARBA" id="ARBA00023136"/>
    </source>
</evidence>
<dbReference type="Pfam" id="PF25508">
    <property type="entry name" value="TRPM2"/>
    <property type="match status" value="1"/>
</dbReference>
<proteinExistence type="predicted"/>
<reference evidence="10 11" key="1">
    <citation type="submission" date="2015-09" db="EMBL/GenBank/DDBJ databases">
        <title>Draft genome of the parasitic nematode Teladorsagia circumcincta isolate WARC Sus (inbred).</title>
        <authorList>
            <person name="Mitreva M."/>
        </authorList>
    </citation>
    <scope>NUCLEOTIDE SEQUENCE [LARGE SCALE GENOMIC DNA]</scope>
    <source>
        <strain evidence="10 11">S</strain>
    </source>
</reference>
<dbReference type="GO" id="GO:0030001">
    <property type="term" value="P:metal ion transport"/>
    <property type="evidence" value="ECO:0007669"/>
    <property type="project" value="TreeGrafter"/>
</dbReference>
<evidence type="ECO:0000256" key="1">
    <source>
        <dbReference type="ARBA" id="ARBA00004141"/>
    </source>
</evidence>
<keyword evidence="2" id="KW-0813">Transport</keyword>
<organism evidence="10 11">
    <name type="scientific">Teladorsagia circumcincta</name>
    <name type="common">Brown stomach worm</name>
    <name type="synonym">Ostertagia circumcincta</name>
    <dbReference type="NCBI Taxonomy" id="45464"/>
    <lineage>
        <taxon>Eukaryota</taxon>
        <taxon>Metazoa</taxon>
        <taxon>Ecdysozoa</taxon>
        <taxon>Nematoda</taxon>
        <taxon>Chromadorea</taxon>
        <taxon>Rhabditida</taxon>
        <taxon>Rhabditina</taxon>
        <taxon>Rhabditomorpha</taxon>
        <taxon>Strongyloidea</taxon>
        <taxon>Trichostrongylidae</taxon>
        <taxon>Teladorsagia</taxon>
    </lineage>
</organism>
<keyword evidence="6" id="KW-0472">Membrane</keyword>
<sequence length="556" mass="62766">MRSGEASRKNTSRLFENPNLFARALSEKLTGPWIEHAFEKRECIKFVGQPGSPERVQEKLGGMFRDGLLKAAQTTGAWIITGGLDCGVVKHVARALDDAGISARMRSKIVTIGIAPWGVIKRRERLIAKDAHVQYDPHAFGSSQGMGVLNDRHSYFLLADNGTSSRYGADLHLRQNLENYIAGRGDEDGSRKMPVVCAVLEGGTNSLTAIHQYLTQEPNIPVIVCDGSGRASDLLAFAARYLDADGSFPEEVREQLLSLISTVFPDNQRQPQQILDIITECVRKTDLVDFVECLLENGVSMKSFLTIATLEQLYNLDDDDEHSVRFLVEHTSPTTYLTLPDIGMIIEKLMGNAYKHYYTSRVFKNNYEKFRKKAQLSRLSSLHIRLVAKTSPKRQKSADWLNPLQCDDDAPPDFAYPFNDLILWAVLTRRPEMAKCMWLHGEDAMAKSLVAARLYKAIARIAEEDYLEVEVAQKLREYCESSCSESLELLDFCYREDNSQTLKLLTAQLPHWGYQNCLSLAVMANHKPFLAHPWWVPYVDMLVNLMLLVKTKLLVD</sequence>
<protein>
    <submittedName>
        <fullName evidence="10">Uncharacterized protein</fullName>
    </submittedName>
</protein>
<dbReference type="InterPro" id="IPR050927">
    <property type="entry name" value="TRPM"/>
</dbReference>
<keyword evidence="4" id="KW-1133">Transmembrane helix</keyword>
<dbReference type="InterPro" id="IPR041491">
    <property type="entry name" value="TRPM_SLOG"/>
</dbReference>
<dbReference type="GO" id="GO:0005261">
    <property type="term" value="F:monoatomic cation channel activity"/>
    <property type="evidence" value="ECO:0007669"/>
    <property type="project" value="TreeGrafter"/>
</dbReference>
<dbReference type="OrthoDB" id="301415at2759"/>
<dbReference type="EMBL" id="KZ347367">
    <property type="protein sequence ID" value="PIO67880.1"/>
    <property type="molecule type" value="Genomic_DNA"/>
</dbReference>
<feature type="domain" description="TRPM-like" evidence="9">
    <location>
        <begin position="286"/>
        <end position="532"/>
    </location>
</feature>
<dbReference type="GO" id="GO:0005886">
    <property type="term" value="C:plasma membrane"/>
    <property type="evidence" value="ECO:0007669"/>
    <property type="project" value="TreeGrafter"/>
</dbReference>
<evidence type="ECO:0000256" key="3">
    <source>
        <dbReference type="ARBA" id="ARBA00022692"/>
    </source>
</evidence>
<evidence type="ECO:0000259" key="9">
    <source>
        <dbReference type="Pfam" id="PF25508"/>
    </source>
</evidence>
<evidence type="ECO:0000256" key="2">
    <source>
        <dbReference type="ARBA" id="ARBA00022448"/>
    </source>
</evidence>
<dbReference type="PANTHER" id="PTHR13800">
    <property type="entry name" value="TRANSIENT RECEPTOR POTENTIAL CATION CHANNEL, SUBFAMILY M, MEMBER 6"/>
    <property type="match status" value="1"/>
</dbReference>
<dbReference type="Pfam" id="PF18139">
    <property type="entry name" value="LSDAT_euk"/>
    <property type="match status" value="1"/>
</dbReference>
<comment type="subcellular location">
    <subcellularLocation>
        <location evidence="1">Membrane</location>
        <topology evidence="1">Multi-pass membrane protein</topology>
    </subcellularLocation>
</comment>
<dbReference type="PANTHER" id="PTHR13800:SF1">
    <property type="entry name" value="TRANSIENT RECEPTOR POTENTIAL CATION CHANNEL TRPM"/>
    <property type="match status" value="1"/>
</dbReference>
<keyword evidence="5" id="KW-0406">Ion transport</keyword>
<gene>
    <name evidence="10" type="ORF">TELCIR_10355</name>
</gene>
<evidence type="ECO:0000256" key="4">
    <source>
        <dbReference type="ARBA" id="ARBA00022989"/>
    </source>
</evidence>
<dbReference type="Proteomes" id="UP000230423">
    <property type="component" value="Unassembled WGS sequence"/>
</dbReference>